<keyword evidence="1" id="KW-0805">Transcription regulation</keyword>
<evidence type="ECO:0000313" key="6">
    <source>
        <dbReference type="Proteomes" id="UP000240638"/>
    </source>
</evidence>
<evidence type="ECO:0000256" key="3">
    <source>
        <dbReference type="ARBA" id="ARBA00023163"/>
    </source>
</evidence>
<evidence type="ECO:0000259" key="4">
    <source>
        <dbReference type="PROSITE" id="PS50949"/>
    </source>
</evidence>
<dbReference type="InterPro" id="IPR011711">
    <property type="entry name" value="GntR_C"/>
</dbReference>
<comment type="caution">
    <text evidence="5">The sequence shown here is derived from an EMBL/GenBank/DDBJ whole genome shotgun (WGS) entry which is preliminary data.</text>
</comment>
<evidence type="ECO:0000256" key="2">
    <source>
        <dbReference type="ARBA" id="ARBA00023125"/>
    </source>
</evidence>
<dbReference type="InterPro" id="IPR008920">
    <property type="entry name" value="TF_FadR/GntR_C"/>
</dbReference>
<gene>
    <name evidence="5" type="ORF">C9I57_20140</name>
</gene>
<sequence length="292" mass="32834">MPRALADVLATNIHQHITQSGMAPGTRLPERALAEQFNVSRSPVREALKRLAAQSVVAAHPDGGYAVAEGIAPASGAGVIEIETVDADEQTYLAIAEDRLAGRLEDRITENELMRRYGITRAQLHAVLRRMAQEGWIERRPGHGWMFQSVLTSAETYRQGYRYRLLIEAAGILEPTFRLDRDALMRCRIEQEGLANGGVRTASPAALFDANSRLHETIAACSGNVFILDGLRRLDRLRRLMEYRKAVDRDQAERRCREHLTLIDLLLEDQREAAADFMKLHLRNAVREKTSD</sequence>
<dbReference type="CDD" id="cd07377">
    <property type="entry name" value="WHTH_GntR"/>
    <property type="match status" value="1"/>
</dbReference>
<dbReference type="Gene3D" id="1.20.120.530">
    <property type="entry name" value="GntR ligand-binding domain-like"/>
    <property type="match status" value="1"/>
</dbReference>
<dbReference type="InterPro" id="IPR036388">
    <property type="entry name" value="WH-like_DNA-bd_sf"/>
</dbReference>
<feature type="domain" description="HTH gntR-type" evidence="4">
    <location>
        <begin position="3"/>
        <end position="70"/>
    </location>
</feature>
<dbReference type="PANTHER" id="PTHR43537:SF5">
    <property type="entry name" value="UXU OPERON TRANSCRIPTIONAL REGULATOR"/>
    <property type="match status" value="1"/>
</dbReference>
<dbReference type="SMART" id="SM00895">
    <property type="entry name" value="FCD"/>
    <property type="match status" value="1"/>
</dbReference>
<dbReference type="InterPro" id="IPR036390">
    <property type="entry name" value="WH_DNA-bd_sf"/>
</dbReference>
<dbReference type="AlphaFoldDB" id="A0A2T3XQM1"/>
<dbReference type="InterPro" id="IPR000524">
    <property type="entry name" value="Tscrpt_reg_HTH_GntR"/>
</dbReference>
<dbReference type="PANTHER" id="PTHR43537">
    <property type="entry name" value="TRANSCRIPTIONAL REGULATOR, GNTR FAMILY"/>
    <property type="match status" value="1"/>
</dbReference>
<dbReference type="PRINTS" id="PR00035">
    <property type="entry name" value="HTHGNTR"/>
</dbReference>
<dbReference type="SMART" id="SM00345">
    <property type="entry name" value="HTH_GNTR"/>
    <property type="match status" value="2"/>
</dbReference>
<accession>A0A2T3XQM1</accession>
<dbReference type="RefSeq" id="WP_107152402.1">
    <property type="nucleotide sequence ID" value="NZ_PYUC01000010.1"/>
</dbReference>
<keyword evidence="3" id="KW-0804">Transcription</keyword>
<protein>
    <submittedName>
        <fullName evidence="5">GntR family transcriptional regulator</fullName>
    </submittedName>
</protein>
<name>A0A2T3XQM1_9BURK</name>
<organism evidence="5 6">
    <name type="scientific">Trinickia symbiotica</name>
    <dbReference type="NCBI Taxonomy" id="863227"/>
    <lineage>
        <taxon>Bacteria</taxon>
        <taxon>Pseudomonadati</taxon>
        <taxon>Pseudomonadota</taxon>
        <taxon>Betaproteobacteria</taxon>
        <taxon>Burkholderiales</taxon>
        <taxon>Burkholderiaceae</taxon>
        <taxon>Trinickia</taxon>
    </lineage>
</organism>
<dbReference type="Pfam" id="PF07729">
    <property type="entry name" value="FCD"/>
    <property type="match status" value="1"/>
</dbReference>
<keyword evidence="2" id="KW-0238">DNA-binding</keyword>
<dbReference type="Gene3D" id="1.10.10.10">
    <property type="entry name" value="Winged helix-like DNA-binding domain superfamily/Winged helix DNA-binding domain"/>
    <property type="match status" value="2"/>
</dbReference>
<dbReference type="GO" id="GO:0003700">
    <property type="term" value="F:DNA-binding transcription factor activity"/>
    <property type="evidence" value="ECO:0007669"/>
    <property type="project" value="InterPro"/>
</dbReference>
<dbReference type="SUPFAM" id="SSF48008">
    <property type="entry name" value="GntR ligand-binding domain-like"/>
    <property type="match status" value="1"/>
</dbReference>
<reference evidence="5 6" key="1">
    <citation type="submission" date="2018-03" db="EMBL/GenBank/DDBJ databases">
        <title>Whole genome analyses suggest that Burkholderia sensu lato contains two further novel genera in the rhizoxinica-symbiotica group Mycetohabitans gen. nov., and Trinickia gen. nov.: implications for the evolution of diazotrophy and nodulation in the Burkholderiaceae.</title>
        <authorList>
            <person name="Estrada De Los Santos P."/>
            <person name="Palmer M."/>
            <person name="Chavez-Ramirez B."/>
            <person name="Steenkamp E.T."/>
            <person name="Hirsch A.M."/>
            <person name="Manyaka P."/>
            <person name="Maluk M."/>
            <person name="Lafos M."/>
            <person name="Crook M."/>
            <person name="Gross E."/>
            <person name="Simon M.F."/>
            <person name="Bueno Dos Reis Junior F."/>
            <person name="Poole P.S."/>
            <person name="Venter S.N."/>
            <person name="James E.K."/>
        </authorList>
    </citation>
    <scope>NUCLEOTIDE SEQUENCE [LARGE SCALE GENOMIC DNA]</scope>
    <source>
        <strain evidence="5 6">JPY-366</strain>
    </source>
</reference>
<dbReference type="SUPFAM" id="SSF46785">
    <property type="entry name" value="Winged helix' DNA-binding domain"/>
    <property type="match status" value="2"/>
</dbReference>
<dbReference type="Proteomes" id="UP000240638">
    <property type="component" value="Unassembled WGS sequence"/>
</dbReference>
<dbReference type="Pfam" id="PF00392">
    <property type="entry name" value="GntR"/>
    <property type="match status" value="2"/>
</dbReference>
<evidence type="ECO:0000313" key="5">
    <source>
        <dbReference type="EMBL" id="PTB18814.1"/>
    </source>
</evidence>
<dbReference type="GO" id="GO:0003677">
    <property type="term" value="F:DNA binding"/>
    <property type="evidence" value="ECO:0007669"/>
    <property type="project" value="UniProtKB-KW"/>
</dbReference>
<proteinExistence type="predicted"/>
<dbReference type="PROSITE" id="PS50949">
    <property type="entry name" value="HTH_GNTR"/>
    <property type="match status" value="1"/>
</dbReference>
<dbReference type="EMBL" id="PYUC01000010">
    <property type="protein sequence ID" value="PTB18814.1"/>
    <property type="molecule type" value="Genomic_DNA"/>
</dbReference>
<evidence type="ECO:0000256" key="1">
    <source>
        <dbReference type="ARBA" id="ARBA00023015"/>
    </source>
</evidence>